<keyword evidence="2" id="KW-1185">Reference proteome</keyword>
<proteinExistence type="predicted"/>
<accession>A0A3P7QMB5</accession>
<sequence>MPIKRSYATAIVADWVVVGDVQYLHRATIIFGSDGEMKEKKLVVSFLIHLKLYVQEDATEVFFKRERLIPFDDDEGIIHIPRPKFRSAVFEDQRL</sequence>
<reference evidence="1 2" key="1">
    <citation type="submission" date="2018-11" db="EMBL/GenBank/DDBJ databases">
        <authorList>
            <consortium name="Pathogen Informatics"/>
        </authorList>
    </citation>
    <scope>NUCLEOTIDE SEQUENCE [LARGE SCALE GENOMIC DNA]</scope>
</reference>
<evidence type="ECO:0000313" key="1">
    <source>
        <dbReference type="EMBL" id="VDN32126.1"/>
    </source>
</evidence>
<dbReference type="AlphaFoldDB" id="A0A3P7QMB5"/>
<name>A0A3P7QMB5_DIBLA</name>
<gene>
    <name evidence="1" type="ORF">DILT_LOCUS15910</name>
</gene>
<protein>
    <submittedName>
        <fullName evidence="1">Uncharacterized protein</fullName>
    </submittedName>
</protein>
<dbReference type="OrthoDB" id="6276618at2759"/>
<dbReference type="Proteomes" id="UP000281553">
    <property type="component" value="Unassembled WGS sequence"/>
</dbReference>
<evidence type="ECO:0000313" key="2">
    <source>
        <dbReference type="Proteomes" id="UP000281553"/>
    </source>
</evidence>
<dbReference type="EMBL" id="UYRU01081755">
    <property type="protein sequence ID" value="VDN32126.1"/>
    <property type="molecule type" value="Genomic_DNA"/>
</dbReference>
<organism evidence="1 2">
    <name type="scientific">Dibothriocephalus latus</name>
    <name type="common">Fish tapeworm</name>
    <name type="synonym">Diphyllobothrium latum</name>
    <dbReference type="NCBI Taxonomy" id="60516"/>
    <lineage>
        <taxon>Eukaryota</taxon>
        <taxon>Metazoa</taxon>
        <taxon>Spiralia</taxon>
        <taxon>Lophotrochozoa</taxon>
        <taxon>Platyhelminthes</taxon>
        <taxon>Cestoda</taxon>
        <taxon>Eucestoda</taxon>
        <taxon>Diphyllobothriidea</taxon>
        <taxon>Diphyllobothriidae</taxon>
        <taxon>Dibothriocephalus</taxon>
    </lineage>
</organism>